<dbReference type="Proteomes" id="UP000177354">
    <property type="component" value="Unassembled WGS sequence"/>
</dbReference>
<name>A0A1F5Z726_9BACT</name>
<evidence type="ECO:0000313" key="3">
    <source>
        <dbReference type="Proteomes" id="UP000177354"/>
    </source>
</evidence>
<dbReference type="EMBL" id="MFJF01000006">
    <property type="protein sequence ID" value="OGG07942.1"/>
    <property type="molecule type" value="Genomic_DNA"/>
</dbReference>
<dbReference type="Gene3D" id="2.120.10.30">
    <property type="entry name" value="TolB, C-terminal domain"/>
    <property type="match status" value="1"/>
</dbReference>
<dbReference type="Pfam" id="PF08308">
    <property type="entry name" value="PEGA"/>
    <property type="match status" value="1"/>
</dbReference>
<organism evidence="2 3">
    <name type="scientific">Candidatus Gottesmanbacteria bacterium RIFCSPHIGHO2_01_FULL_40_15</name>
    <dbReference type="NCBI Taxonomy" id="1798376"/>
    <lineage>
        <taxon>Bacteria</taxon>
        <taxon>Candidatus Gottesmaniibacteriota</taxon>
    </lineage>
</organism>
<evidence type="ECO:0000313" key="2">
    <source>
        <dbReference type="EMBL" id="OGG07942.1"/>
    </source>
</evidence>
<comment type="caution">
    <text evidence="2">The sequence shown here is derived from an EMBL/GenBank/DDBJ whole genome shotgun (WGS) entry which is preliminary data.</text>
</comment>
<evidence type="ECO:0000259" key="1">
    <source>
        <dbReference type="Pfam" id="PF08308"/>
    </source>
</evidence>
<dbReference type="AlphaFoldDB" id="A0A1F5Z726"/>
<protein>
    <recommendedName>
        <fullName evidence="1">PEGA domain-containing protein</fullName>
    </recommendedName>
</protein>
<proteinExistence type="predicted"/>
<sequence length="409" mass="45889">MLRKIFPFAVSIAVILSLAGAVILYGRGYRYNPQNNSINTTGILSVSSYPEKASIYINGKLKSATNASLTLPPDWYQVKITKEGYQSWEKNIRIQGEVVSQIDALLIPNNPSFKAITSTGIENPVLSSTGTKIAYFITGAETNPAPLKSKNGLWILELRTTTLGNRSEPKQVFIADQNYNYGQAKIYWSPDEKEIVIAIYNEEDKEGLPVQAWLVNTDNSADEIPIDVTGRTAVIFTKWEQESLENKELQLTALPLAMADLLKNNAADIRFSPDEKKILYEATSSAEIKLMINPPLIGANPTEEERLLEDGKYYIYDIKEDKNFFITNVPKVPSGALPPVWYTDSKHLLIIENDSINIVDYDGTNKRSIYTGPFEKNIVFPWSTGSKIVILTNFNKQAPLVDFYEIDLR</sequence>
<dbReference type="InterPro" id="IPR011042">
    <property type="entry name" value="6-blade_b-propeller_TolB-like"/>
</dbReference>
<dbReference type="InterPro" id="IPR013229">
    <property type="entry name" value="PEGA"/>
</dbReference>
<accession>A0A1F5Z726</accession>
<feature type="domain" description="PEGA" evidence="1">
    <location>
        <begin position="42"/>
        <end position="99"/>
    </location>
</feature>
<dbReference type="SUPFAM" id="SSF82171">
    <property type="entry name" value="DPP6 N-terminal domain-like"/>
    <property type="match status" value="1"/>
</dbReference>
<reference evidence="2 3" key="1">
    <citation type="journal article" date="2016" name="Nat. Commun.">
        <title>Thousands of microbial genomes shed light on interconnected biogeochemical processes in an aquifer system.</title>
        <authorList>
            <person name="Anantharaman K."/>
            <person name="Brown C.T."/>
            <person name="Hug L.A."/>
            <person name="Sharon I."/>
            <person name="Castelle C.J."/>
            <person name="Probst A.J."/>
            <person name="Thomas B.C."/>
            <person name="Singh A."/>
            <person name="Wilkins M.J."/>
            <person name="Karaoz U."/>
            <person name="Brodie E.L."/>
            <person name="Williams K.H."/>
            <person name="Hubbard S.S."/>
            <person name="Banfield J.F."/>
        </authorList>
    </citation>
    <scope>NUCLEOTIDE SEQUENCE [LARGE SCALE GENOMIC DNA]</scope>
</reference>
<gene>
    <name evidence="2" type="ORF">A2777_00120</name>
</gene>